<evidence type="ECO:0000313" key="2">
    <source>
        <dbReference type="EMBL" id="TNN71377.1"/>
    </source>
</evidence>
<accession>A0A4Z2I090</accession>
<reference evidence="2 3" key="1">
    <citation type="submission" date="2019-03" db="EMBL/GenBank/DDBJ databases">
        <title>First draft genome of Liparis tanakae, snailfish: a comprehensive survey of snailfish specific genes.</title>
        <authorList>
            <person name="Kim W."/>
            <person name="Song I."/>
            <person name="Jeong J.-H."/>
            <person name="Kim D."/>
            <person name="Kim S."/>
            <person name="Ryu S."/>
            <person name="Song J.Y."/>
            <person name="Lee S.K."/>
        </authorList>
    </citation>
    <scope>NUCLEOTIDE SEQUENCE [LARGE SCALE GENOMIC DNA]</scope>
    <source>
        <tissue evidence="2">Muscle</tissue>
    </source>
</reference>
<keyword evidence="3" id="KW-1185">Reference proteome</keyword>
<name>A0A4Z2I090_9TELE</name>
<evidence type="ECO:0000313" key="3">
    <source>
        <dbReference type="Proteomes" id="UP000314294"/>
    </source>
</evidence>
<proteinExistence type="predicted"/>
<gene>
    <name evidence="2" type="ORF">EYF80_018455</name>
</gene>
<sequence length="186" mass="20409">MAKGIGARKEAQVKGRLSIKGNERQGSGKVRSKKGTVGNDLKAGRQTERGLGGCSVAGGEAPGLVAGPSPCDLQEAEGHRLTPHRHRKRALAQERNTIQRFHKATARLGARVLALTKYFPIQSRHLYTPDFWSRNSSLTVTLLTRRQLLIFSELQPKRPEHLGSYIGCFGRAKAAQPFTLNPKPHS</sequence>
<protein>
    <submittedName>
        <fullName evidence="2">Uncharacterized protein</fullName>
    </submittedName>
</protein>
<feature type="region of interest" description="Disordered" evidence="1">
    <location>
        <begin position="1"/>
        <end position="54"/>
    </location>
</feature>
<dbReference type="EMBL" id="SRLO01000151">
    <property type="protein sequence ID" value="TNN71377.1"/>
    <property type="molecule type" value="Genomic_DNA"/>
</dbReference>
<dbReference type="AlphaFoldDB" id="A0A4Z2I090"/>
<organism evidence="2 3">
    <name type="scientific">Liparis tanakae</name>
    <name type="common">Tanaka's snailfish</name>
    <dbReference type="NCBI Taxonomy" id="230148"/>
    <lineage>
        <taxon>Eukaryota</taxon>
        <taxon>Metazoa</taxon>
        <taxon>Chordata</taxon>
        <taxon>Craniata</taxon>
        <taxon>Vertebrata</taxon>
        <taxon>Euteleostomi</taxon>
        <taxon>Actinopterygii</taxon>
        <taxon>Neopterygii</taxon>
        <taxon>Teleostei</taxon>
        <taxon>Neoteleostei</taxon>
        <taxon>Acanthomorphata</taxon>
        <taxon>Eupercaria</taxon>
        <taxon>Perciformes</taxon>
        <taxon>Cottioidei</taxon>
        <taxon>Cottales</taxon>
        <taxon>Liparidae</taxon>
        <taxon>Liparis</taxon>
    </lineage>
</organism>
<comment type="caution">
    <text evidence="2">The sequence shown here is derived from an EMBL/GenBank/DDBJ whole genome shotgun (WGS) entry which is preliminary data.</text>
</comment>
<evidence type="ECO:0000256" key="1">
    <source>
        <dbReference type="SAM" id="MobiDB-lite"/>
    </source>
</evidence>
<dbReference type="Proteomes" id="UP000314294">
    <property type="component" value="Unassembled WGS sequence"/>
</dbReference>